<dbReference type="OrthoDB" id="5858966at2759"/>
<sequence>MLFILSIEPKTVRCCTARIAPRQWMGGSSSSHQNNQDLMEHHHQYPDMNMIFKGIPKMIQVADDMHRMTDYIMDLRNMTIGLVIISIIGVCGFLLLRIVQGRSSHRRRKRSLIRQPEEGYPHMSRYYYQSQYAPEPWERPKSTFSHQSHIEEKKPVESRNSPSEIRPNGSLPYKNFNNDDQLSPDVEKRPTPPVDVSPYKVELPIFNFWLRIYRMRTHEHRMSQSNPISFVVRFLFFVSAVHLTLPSSFTNQLAVEFNSNASITSCFPAFASDLTNACSAVDYFFFLYYPCDVRRRFLILLTCSSNACRGVRTFVNVVLQYRRVRYFSRVIAGELFGSFLCKKLPL</sequence>
<evidence type="ECO:0000313" key="3">
    <source>
        <dbReference type="EMBL" id="KHJ98204.1"/>
    </source>
</evidence>
<keyword evidence="2" id="KW-0812">Transmembrane</keyword>
<feature type="compositionally biased region" description="Basic and acidic residues" evidence="1">
    <location>
        <begin position="148"/>
        <end position="157"/>
    </location>
</feature>
<keyword evidence="2" id="KW-1133">Transmembrane helix</keyword>
<organism evidence="3 4">
    <name type="scientific">Oesophagostomum dentatum</name>
    <name type="common">Nodular worm</name>
    <dbReference type="NCBI Taxonomy" id="61180"/>
    <lineage>
        <taxon>Eukaryota</taxon>
        <taxon>Metazoa</taxon>
        <taxon>Ecdysozoa</taxon>
        <taxon>Nematoda</taxon>
        <taxon>Chromadorea</taxon>
        <taxon>Rhabditida</taxon>
        <taxon>Rhabditina</taxon>
        <taxon>Rhabditomorpha</taxon>
        <taxon>Strongyloidea</taxon>
        <taxon>Strongylidae</taxon>
        <taxon>Oesophagostomum</taxon>
    </lineage>
</organism>
<feature type="transmembrane region" description="Helical" evidence="2">
    <location>
        <begin position="78"/>
        <end position="99"/>
    </location>
</feature>
<dbReference type="AlphaFoldDB" id="A0A0B1TLU5"/>
<evidence type="ECO:0000313" key="4">
    <source>
        <dbReference type="Proteomes" id="UP000053660"/>
    </source>
</evidence>
<reference evidence="3 4" key="1">
    <citation type="submission" date="2014-03" db="EMBL/GenBank/DDBJ databases">
        <title>Draft genome of the hookworm Oesophagostomum dentatum.</title>
        <authorList>
            <person name="Mitreva M."/>
        </authorList>
    </citation>
    <scope>NUCLEOTIDE SEQUENCE [LARGE SCALE GENOMIC DNA]</scope>
    <source>
        <strain evidence="3 4">OD-Hann</strain>
    </source>
</reference>
<gene>
    <name evidence="3" type="ORF">OESDEN_01799</name>
</gene>
<evidence type="ECO:0000256" key="2">
    <source>
        <dbReference type="SAM" id="Phobius"/>
    </source>
</evidence>
<feature type="region of interest" description="Disordered" evidence="1">
    <location>
        <begin position="138"/>
        <end position="193"/>
    </location>
</feature>
<dbReference type="Proteomes" id="UP000053660">
    <property type="component" value="Unassembled WGS sequence"/>
</dbReference>
<keyword evidence="4" id="KW-1185">Reference proteome</keyword>
<protein>
    <submittedName>
        <fullName evidence="3">Uncharacterized protein</fullName>
    </submittedName>
</protein>
<dbReference type="EMBL" id="KN549342">
    <property type="protein sequence ID" value="KHJ98204.1"/>
    <property type="molecule type" value="Genomic_DNA"/>
</dbReference>
<keyword evidence="2" id="KW-0472">Membrane</keyword>
<accession>A0A0B1TLU5</accession>
<feature type="transmembrane region" description="Helical" evidence="2">
    <location>
        <begin position="230"/>
        <end position="249"/>
    </location>
</feature>
<evidence type="ECO:0000256" key="1">
    <source>
        <dbReference type="SAM" id="MobiDB-lite"/>
    </source>
</evidence>
<name>A0A0B1TLU5_OESDE</name>
<proteinExistence type="predicted"/>
<feature type="transmembrane region" description="Helical" evidence="2">
    <location>
        <begin position="269"/>
        <end position="289"/>
    </location>
</feature>